<gene>
    <name evidence="3" type="ORF">NDU88_003930</name>
</gene>
<dbReference type="Gene3D" id="1.10.150.130">
    <property type="match status" value="1"/>
</dbReference>
<dbReference type="InterPro" id="IPR010998">
    <property type="entry name" value="Integrase_recombinase_N"/>
</dbReference>
<evidence type="ECO:0000313" key="3">
    <source>
        <dbReference type="EMBL" id="KAJ1098823.1"/>
    </source>
</evidence>
<keyword evidence="1" id="KW-0238">DNA-binding</keyword>
<sequence>MEVIKQARKPTTRHCYANKWKRFVCYCQANQITPLDASTQNIVSYLLHLQKSNLAFSSIKIHLTAIS</sequence>
<reference evidence="3" key="1">
    <citation type="journal article" date="2022" name="bioRxiv">
        <title>Sequencing and chromosome-scale assembly of the giantPleurodeles waltlgenome.</title>
        <authorList>
            <person name="Brown T."/>
            <person name="Elewa A."/>
            <person name="Iarovenko S."/>
            <person name="Subramanian E."/>
            <person name="Araus A.J."/>
            <person name="Petzold A."/>
            <person name="Susuki M."/>
            <person name="Suzuki K.-i.T."/>
            <person name="Hayashi T."/>
            <person name="Toyoda A."/>
            <person name="Oliveira C."/>
            <person name="Osipova E."/>
            <person name="Leigh N.D."/>
            <person name="Simon A."/>
            <person name="Yun M.H."/>
        </authorList>
    </citation>
    <scope>NUCLEOTIDE SEQUENCE</scope>
    <source>
        <strain evidence="3">20211129_DDA</strain>
        <tissue evidence="3">Liver</tissue>
    </source>
</reference>
<feature type="non-terminal residue" evidence="3">
    <location>
        <position position="67"/>
    </location>
</feature>
<proteinExistence type="predicted"/>
<name>A0AAV7MA69_PLEWA</name>
<dbReference type="Proteomes" id="UP001066276">
    <property type="component" value="Chromosome 10"/>
</dbReference>
<dbReference type="GO" id="GO:0015074">
    <property type="term" value="P:DNA integration"/>
    <property type="evidence" value="ECO:0007669"/>
    <property type="project" value="InterPro"/>
</dbReference>
<feature type="domain" description="Core-binding (CB)" evidence="2">
    <location>
        <begin position="1"/>
        <end position="67"/>
    </location>
</feature>
<dbReference type="EMBL" id="JANPWB010000014">
    <property type="protein sequence ID" value="KAJ1098823.1"/>
    <property type="molecule type" value="Genomic_DNA"/>
</dbReference>
<dbReference type="InterPro" id="IPR044068">
    <property type="entry name" value="CB"/>
</dbReference>
<evidence type="ECO:0000313" key="4">
    <source>
        <dbReference type="Proteomes" id="UP001066276"/>
    </source>
</evidence>
<evidence type="ECO:0000256" key="1">
    <source>
        <dbReference type="ARBA" id="ARBA00023125"/>
    </source>
</evidence>
<dbReference type="GO" id="GO:0003677">
    <property type="term" value="F:DNA binding"/>
    <property type="evidence" value="ECO:0007669"/>
    <property type="project" value="UniProtKB-KW"/>
</dbReference>
<dbReference type="PROSITE" id="PS51900">
    <property type="entry name" value="CB"/>
    <property type="match status" value="1"/>
</dbReference>
<dbReference type="PANTHER" id="PTHR35617">
    <property type="entry name" value="PHAGE_INTEGRASE DOMAIN-CONTAINING PROTEIN"/>
    <property type="match status" value="1"/>
</dbReference>
<organism evidence="3 4">
    <name type="scientific">Pleurodeles waltl</name>
    <name type="common">Iberian ribbed newt</name>
    <dbReference type="NCBI Taxonomy" id="8319"/>
    <lineage>
        <taxon>Eukaryota</taxon>
        <taxon>Metazoa</taxon>
        <taxon>Chordata</taxon>
        <taxon>Craniata</taxon>
        <taxon>Vertebrata</taxon>
        <taxon>Euteleostomi</taxon>
        <taxon>Amphibia</taxon>
        <taxon>Batrachia</taxon>
        <taxon>Caudata</taxon>
        <taxon>Salamandroidea</taxon>
        <taxon>Salamandridae</taxon>
        <taxon>Pleurodelinae</taxon>
        <taxon>Pleurodeles</taxon>
    </lineage>
</organism>
<dbReference type="InterPro" id="IPR004107">
    <property type="entry name" value="Integrase_SAM-like_N"/>
</dbReference>
<keyword evidence="4" id="KW-1185">Reference proteome</keyword>
<dbReference type="Pfam" id="PF13495">
    <property type="entry name" value="Phage_int_SAM_4"/>
    <property type="match status" value="1"/>
</dbReference>
<dbReference type="AlphaFoldDB" id="A0AAV7MA69"/>
<comment type="caution">
    <text evidence="3">The sequence shown here is derived from an EMBL/GenBank/DDBJ whole genome shotgun (WGS) entry which is preliminary data.</text>
</comment>
<dbReference type="PANTHER" id="PTHR35617:SF3">
    <property type="entry name" value="CORE-BINDING (CB) DOMAIN-CONTAINING PROTEIN"/>
    <property type="match status" value="1"/>
</dbReference>
<accession>A0AAV7MA69</accession>
<dbReference type="SUPFAM" id="SSF47823">
    <property type="entry name" value="lambda integrase-like, N-terminal domain"/>
    <property type="match status" value="1"/>
</dbReference>
<protein>
    <recommendedName>
        <fullName evidence="2">Core-binding (CB) domain-containing protein</fullName>
    </recommendedName>
</protein>
<evidence type="ECO:0000259" key="2">
    <source>
        <dbReference type="PROSITE" id="PS51900"/>
    </source>
</evidence>